<evidence type="ECO:0000313" key="3">
    <source>
        <dbReference type="Proteomes" id="UP001152795"/>
    </source>
</evidence>
<protein>
    <submittedName>
        <fullName evidence="2">Uncharacterized protein</fullName>
    </submittedName>
</protein>
<evidence type="ECO:0000313" key="2">
    <source>
        <dbReference type="EMBL" id="CAB4003714.1"/>
    </source>
</evidence>
<accession>A0A7D9I7S4</accession>
<feature type="region of interest" description="Disordered" evidence="1">
    <location>
        <begin position="20"/>
        <end position="81"/>
    </location>
</feature>
<reference evidence="2" key="1">
    <citation type="submission" date="2020-04" db="EMBL/GenBank/DDBJ databases">
        <authorList>
            <person name="Alioto T."/>
            <person name="Alioto T."/>
            <person name="Gomez Garrido J."/>
        </authorList>
    </citation>
    <scope>NUCLEOTIDE SEQUENCE</scope>
    <source>
        <strain evidence="2">A484AB</strain>
    </source>
</reference>
<sequence>MASGNLESIDKVIIDGVMDESEDLGESSASVKPAPIIEPTVSGGSFDDTNTQTKIGSTPSRSQHSYQSSLESFLPPTPENEKGDIPFALDAIAEKVASEVVRKLNNFGKGKQTAATFNPLSTTSLNAGNLLECLDEIPDFELIGEENSRVLRCCSCAEFLSSPVSSSFRRPSGKAGGSLATGLQLSNDVYDQLVAGKCEKWYHQKERMINHLASKTHSNAVDFMKTVKAGKSREIVVVKNQLRAAIGIVKTKSAAIQYEERIAELQAAGADVGHSRKLFPAMLSAACAYID</sequence>
<dbReference type="EMBL" id="CACRXK020004704">
    <property type="protein sequence ID" value="CAB4003714.1"/>
    <property type="molecule type" value="Genomic_DNA"/>
</dbReference>
<dbReference type="Proteomes" id="UP001152795">
    <property type="component" value="Unassembled WGS sequence"/>
</dbReference>
<feature type="compositionally biased region" description="Polar residues" evidence="1">
    <location>
        <begin position="47"/>
        <end position="71"/>
    </location>
</feature>
<gene>
    <name evidence="2" type="ORF">PACLA_8A002393</name>
</gene>
<proteinExistence type="predicted"/>
<keyword evidence="3" id="KW-1185">Reference proteome</keyword>
<evidence type="ECO:0000256" key="1">
    <source>
        <dbReference type="SAM" id="MobiDB-lite"/>
    </source>
</evidence>
<comment type="caution">
    <text evidence="2">The sequence shown here is derived from an EMBL/GenBank/DDBJ whole genome shotgun (WGS) entry which is preliminary data.</text>
</comment>
<organism evidence="2 3">
    <name type="scientific">Paramuricea clavata</name>
    <name type="common">Red gorgonian</name>
    <name type="synonym">Violescent sea-whip</name>
    <dbReference type="NCBI Taxonomy" id="317549"/>
    <lineage>
        <taxon>Eukaryota</taxon>
        <taxon>Metazoa</taxon>
        <taxon>Cnidaria</taxon>
        <taxon>Anthozoa</taxon>
        <taxon>Octocorallia</taxon>
        <taxon>Malacalcyonacea</taxon>
        <taxon>Plexauridae</taxon>
        <taxon>Paramuricea</taxon>
    </lineage>
</organism>
<name>A0A7D9I7S4_PARCT</name>
<dbReference type="AlphaFoldDB" id="A0A7D9I7S4"/>